<evidence type="ECO:0000256" key="2">
    <source>
        <dbReference type="SAM" id="SignalP"/>
    </source>
</evidence>
<evidence type="ECO:0000313" key="4">
    <source>
        <dbReference type="Proteomes" id="UP001595075"/>
    </source>
</evidence>
<comment type="caution">
    <text evidence="3">The sequence shown here is derived from an EMBL/GenBank/DDBJ whole genome shotgun (WGS) entry which is preliminary data.</text>
</comment>
<feature type="region of interest" description="Disordered" evidence="1">
    <location>
        <begin position="198"/>
        <end position="228"/>
    </location>
</feature>
<gene>
    <name evidence="3" type="ORF">VTL71DRAFT_5779</name>
</gene>
<keyword evidence="2" id="KW-0732">Signal</keyword>
<dbReference type="Proteomes" id="UP001595075">
    <property type="component" value="Unassembled WGS sequence"/>
</dbReference>
<proteinExistence type="predicted"/>
<evidence type="ECO:0000256" key="1">
    <source>
        <dbReference type="SAM" id="MobiDB-lite"/>
    </source>
</evidence>
<protein>
    <submittedName>
        <fullName evidence="3">Uncharacterized protein</fullName>
    </submittedName>
</protein>
<feature type="chain" id="PRO_5045601297" evidence="2">
    <location>
        <begin position="23"/>
        <end position="253"/>
    </location>
</feature>
<name>A0ABR4BYL2_9HELO</name>
<feature type="compositionally biased region" description="Low complexity" evidence="1">
    <location>
        <begin position="145"/>
        <end position="172"/>
    </location>
</feature>
<organism evidence="3 4">
    <name type="scientific">Oculimacula yallundae</name>
    <dbReference type="NCBI Taxonomy" id="86028"/>
    <lineage>
        <taxon>Eukaryota</taxon>
        <taxon>Fungi</taxon>
        <taxon>Dikarya</taxon>
        <taxon>Ascomycota</taxon>
        <taxon>Pezizomycotina</taxon>
        <taxon>Leotiomycetes</taxon>
        <taxon>Helotiales</taxon>
        <taxon>Ploettnerulaceae</taxon>
        <taxon>Oculimacula</taxon>
    </lineage>
</organism>
<dbReference type="EMBL" id="JAZHXI010000016">
    <property type="protein sequence ID" value="KAL2062707.1"/>
    <property type="molecule type" value="Genomic_DNA"/>
</dbReference>
<keyword evidence="4" id="KW-1185">Reference proteome</keyword>
<reference evidence="3 4" key="1">
    <citation type="journal article" date="2024" name="Commun. Biol.">
        <title>Comparative genomic analysis of thermophilic fungi reveals convergent evolutionary adaptations and gene losses.</title>
        <authorList>
            <person name="Steindorff A.S."/>
            <person name="Aguilar-Pontes M.V."/>
            <person name="Robinson A.J."/>
            <person name="Andreopoulos B."/>
            <person name="LaButti K."/>
            <person name="Kuo A."/>
            <person name="Mondo S."/>
            <person name="Riley R."/>
            <person name="Otillar R."/>
            <person name="Haridas S."/>
            <person name="Lipzen A."/>
            <person name="Grimwood J."/>
            <person name="Schmutz J."/>
            <person name="Clum A."/>
            <person name="Reid I.D."/>
            <person name="Moisan M.C."/>
            <person name="Butler G."/>
            <person name="Nguyen T.T.M."/>
            <person name="Dewar K."/>
            <person name="Conant G."/>
            <person name="Drula E."/>
            <person name="Henrissat B."/>
            <person name="Hansel C."/>
            <person name="Singer S."/>
            <person name="Hutchinson M.I."/>
            <person name="de Vries R.P."/>
            <person name="Natvig D.O."/>
            <person name="Powell A.J."/>
            <person name="Tsang A."/>
            <person name="Grigoriev I.V."/>
        </authorList>
    </citation>
    <scope>NUCLEOTIDE SEQUENCE [LARGE SCALE GENOMIC DNA]</scope>
    <source>
        <strain evidence="3 4">CBS 494.80</strain>
    </source>
</reference>
<feature type="region of interest" description="Disordered" evidence="1">
    <location>
        <begin position="141"/>
        <end position="172"/>
    </location>
</feature>
<feature type="signal peptide" evidence="2">
    <location>
        <begin position="1"/>
        <end position="22"/>
    </location>
</feature>
<evidence type="ECO:0000313" key="3">
    <source>
        <dbReference type="EMBL" id="KAL2062707.1"/>
    </source>
</evidence>
<accession>A0ABR4BYL2</accession>
<feature type="compositionally biased region" description="Low complexity" evidence="1">
    <location>
        <begin position="201"/>
        <end position="219"/>
    </location>
</feature>
<sequence>MQLLSVAYSISILSFLLRLVAADELNNIEARQRKQDLSFCYSEGSICPQASQLYDQCQDLQNNFKDLNPWYECVCGNGYTATNRACNWCQAAYNLSYTVGIVDDQIERCQSLSYSIAPIPTQLIAVQSSFNATYTGIVPTADANSSPSTTGGSASSSGTAGETSRVAATATTSAITRTGSSARTSSAVISTITLNGGADGAGAARSSTTGSAQQQSATSIPSATPTGDAPSGGIGFAVILSVMMSASLALLLV</sequence>